<feature type="domain" description="PAS" evidence="6">
    <location>
        <begin position="87"/>
        <end position="137"/>
    </location>
</feature>
<keyword evidence="2" id="KW-0716">Sensory transduction</keyword>
<sequence>MRHEKSGSIRSDLRFGSVTSGAKFWLAKSDAGSAILEIWKPSKKMMIAQSWVENNRTLRQPYPRSDQSESWSRWRSRRRTAGKFIDKQYLQSMAPVVHAFDLNMRIVFWNAMAEKLYGYPAAKQLGRKKVKRALHQQGESSTILSEGGSGDSHQSDHSVFGATHSDHRDDAASSGASGILMWIMMRREKRDSRHFKRMRFPRGRRFC</sequence>
<protein>
    <recommendedName>
        <fullName evidence="6">PAS domain-containing protein</fullName>
    </recommendedName>
</protein>
<dbReference type="InterPro" id="IPR012591">
    <property type="entry name" value="PRO8NT"/>
</dbReference>
<evidence type="ECO:0000256" key="2">
    <source>
        <dbReference type="ARBA" id="ARBA00022606"/>
    </source>
</evidence>
<dbReference type="Gene3D" id="3.30.450.20">
    <property type="entry name" value="PAS domain"/>
    <property type="match status" value="1"/>
</dbReference>
<reference evidence="7 8" key="1">
    <citation type="journal article" date="2014" name="Genome Biol.">
        <title>Transcriptome and methylome profiling reveals relics of genome dominance in the mesopolyploid Brassica oleracea.</title>
        <authorList>
            <person name="Parkin I.A."/>
            <person name="Koh C."/>
            <person name="Tang H."/>
            <person name="Robinson S.J."/>
            <person name="Kagale S."/>
            <person name="Clarke W.E."/>
            <person name="Town C.D."/>
            <person name="Nixon J."/>
            <person name="Krishnakumar V."/>
            <person name="Bidwell S.L."/>
            <person name="Denoeud F."/>
            <person name="Belcram H."/>
            <person name="Links M.G."/>
            <person name="Just J."/>
            <person name="Clarke C."/>
            <person name="Bender T."/>
            <person name="Huebert T."/>
            <person name="Mason A.S."/>
            <person name="Pires J.C."/>
            <person name="Barker G."/>
            <person name="Moore J."/>
            <person name="Walley P.G."/>
            <person name="Manoli S."/>
            <person name="Batley J."/>
            <person name="Edwards D."/>
            <person name="Nelson M.N."/>
            <person name="Wang X."/>
            <person name="Paterson A.H."/>
            <person name="King G."/>
            <person name="Bancroft I."/>
            <person name="Chalhoub B."/>
            <person name="Sharpe A.G."/>
        </authorList>
    </citation>
    <scope>NUCLEOTIDE SEQUENCE</scope>
    <source>
        <strain evidence="7 8">cv. TO1000</strain>
    </source>
</reference>
<dbReference type="EnsemblPlants" id="Bo5g143010.1">
    <property type="protein sequence ID" value="Bo5g143010.1"/>
    <property type="gene ID" value="Bo5g143010"/>
</dbReference>
<dbReference type="Gramene" id="Bo5g143010.1">
    <property type="protein sequence ID" value="Bo5g143010.1"/>
    <property type="gene ID" value="Bo5g143010"/>
</dbReference>
<dbReference type="Pfam" id="PF08082">
    <property type="entry name" value="PRO8NT"/>
    <property type="match status" value="1"/>
</dbReference>
<evidence type="ECO:0000256" key="1">
    <source>
        <dbReference type="ARBA" id="ARBA00022543"/>
    </source>
</evidence>
<dbReference type="SUPFAM" id="SSF55785">
    <property type="entry name" value="PYP-like sensor domain (PAS domain)"/>
    <property type="match status" value="1"/>
</dbReference>
<evidence type="ECO:0000259" key="6">
    <source>
        <dbReference type="PROSITE" id="PS50112"/>
    </source>
</evidence>
<dbReference type="InterPro" id="IPR000014">
    <property type="entry name" value="PAS"/>
</dbReference>
<accession>A0A0D3CM68</accession>
<keyword evidence="1" id="KW-0600">Photoreceptor protein</keyword>
<keyword evidence="8" id="KW-1185">Reference proteome</keyword>
<evidence type="ECO:0000313" key="7">
    <source>
        <dbReference type="EnsemblPlants" id="Bo5g143010.1"/>
    </source>
</evidence>
<organism evidence="7 8">
    <name type="scientific">Brassica oleracea var. oleracea</name>
    <dbReference type="NCBI Taxonomy" id="109376"/>
    <lineage>
        <taxon>Eukaryota</taxon>
        <taxon>Viridiplantae</taxon>
        <taxon>Streptophyta</taxon>
        <taxon>Embryophyta</taxon>
        <taxon>Tracheophyta</taxon>
        <taxon>Spermatophyta</taxon>
        <taxon>Magnoliopsida</taxon>
        <taxon>eudicotyledons</taxon>
        <taxon>Gunneridae</taxon>
        <taxon>Pentapetalae</taxon>
        <taxon>rosids</taxon>
        <taxon>malvids</taxon>
        <taxon>Brassicales</taxon>
        <taxon>Brassicaceae</taxon>
        <taxon>Brassiceae</taxon>
        <taxon>Brassica</taxon>
    </lineage>
</organism>
<dbReference type="OMA" id="SESWSRW"/>
<dbReference type="HOGENOM" id="CLU_1327987_0_0_1"/>
<dbReference type="STRING" id="109376.A0A0D3CM68"/>
<dbReference type="GO" id="GO:0009881">
    <property type="term" value="F:photoreceptor activity"/>
    <property type="evidence" value="ECO:0007669"/>
    <property type="project" value="UniProtKB-KW"/>
</dbReference>
<dbReference type="InterPro" id="IPR035965">
    <property type="entry name" value="PAS-like_dom_sf"/>
</dbReference>
<keyword evidence="4" id="KW-0675">Receptor</keyword>
<feature type="region of interest" description="Disordered" evidence="5">
    <location>
        <begin position="134"/>
        <end position="172"/>
    </location>
</feature>
<evidence type="ECO:0000256" key="5">
    <source>
        <dbReference type="SAM" id="MobiDB-lite"/>
    </source>
</evidence>
<name>A0A0D3CM68_BRAOL</name>
<dbReference type="eggNOG" id="KOG0192">
    <property type="taxonomic scope" value="Eukaryota"/>
</dbReference>
<evidence type="ECO:0000256" key="4">
    <source>
        <dbReference type="ARBA" id="ARBA00023170"/>
    </source>
</evidence>
<dbReference type="AlphaFoldDB" id="A0A0D3CM68"/>
<dbReference type="Proteomes" id="UP000032141">
    <property type="component" value="Chromosome C5"/>
</dbReference>
<proteinExistence type="predicted"/>
<dbReference type="GO" id="GO:0000398">
    <property type="term" value="P:mRNA splicing, via spliceosome"/>
    <property type="evidence" value="ECO:0007669"/>
    <property type="project" value="InterPro"/>
</dbReference>
<evidence type="ECO:0000256" key="3">
    <source>
        <dbReference type="ARBA" id="ARBA00022991"/>
    </source>
</evidence>
<reference evidence="7" key="2">
    <citation type="submission" date="2015-03" db="UniProtKB">
        <authorList>
            <consortium name="EnsemblPlants"/>
        </authorList>
    </citation>
    <scope>IDENTIFICATION</scope>
</reference>
<evidence type="ECO:0000313" key="8">
    <source>
        <dbReference type="Proteomes" id="UP000032141"/>
    </source>
</evidence>
<dbReference type="PROSITE" id="PS50112">
    <property type="entry name" value="PAS"/>
    <property type="match status" value="1"/>
</dbReference>
<keyword evidence="3" id="KW-0157">Chromophore</keyword>